<keyword evidence="7 10" id="KW-0560">Oxidoreductase</keyword>
<dbReference type="KEGG" id="ccl:Clocl_1929"/>
<keyword evidence="6 10" id="KW-0479">Metal-binding</keyword>
<comment type="cofactor">
    <cofactor evidence="10">
        <name>[4Fe-4S] cluster</name>
        <dbReference type="ChEBI" id="CHEBI:49883"/>
    </cofactor>
    <text evidence="10">Binds 1 [4Fe-4S] cluster. The cluster is coordinated with 3 cysteines and an exchangeable S-adenosyl-L-methionine.</text>
</comment>
<comment type="function">
    <text evidence="1 10">Activation of pyruvate formate-lyase under anaerobic conditions by generation of an organic free radical, using S-adenosylmethionine and reduced flavodoxin as cosubstrates to produce 5'-deoxy-adenosine.</text>
</comment>
<reference evidence="13" key="1">
    <citation type="submission" date="2011-12" db="EMBL/GenBank/DDBJ databases">
        <title>Complete sequence of Clostridium clariflavum DSM 19732.</title>
        <authorList>
            <consortium name="US DOE Joint Genome Institute"/>
            <person name="Lucas S."/>
            <person name="Han J."/>
            <person name="Lapidus A."/>
            <person name="Cheng J.-F."/>
            <person name="Goodwin L."/>
            <person name="Pitluck S."/>
            <person name="Peters L."/>
            <person name="Teshima H."/>
            <person name="Detter J.C."/>
            <person name="Han C."/>
            <person name="Tapia R."/>
            <person name="Land M."/>
            <person name="Hauser L."/>
            <person name="Kyrpides N."/>
            <person name="Ivanova N."/>
            <person name="Pagani I."/>
            <person name="Kitzmiller T."/>
            <person name="Lynd L."/>
            <person name="Izquierdo J."/>
            <person name="Woyke T."/>
        </authorList>
    </citation>
    <scope>NUCLEOTIDE SEQUENCE [LARGE SCALE GENOMIC DNA]</scope>
    <source>
        <strain evidence="13">DSM 19732 / NBRC 101661 / EBR45</strain>
    </source>
</reference>
<dbReference type="InterPro" id="IPR006638">
    <property type="entry name" value="Elp3/MiaA/NifB-like_rSAM"/>
</dbReference>
<dbReference type="SFLD" id="SFLDS00029">
    <property type="entry name" value="Radical_SAM"/>
    <property type="match status" value="1"/>
</dbReference>
<name>G8LVE2_ACECE</name>
<dbReference type="RefSeq" id="WP_014255112.1">
    <property type="nucleotide sequence ID" value="NC_016627.1"/>
</dbReference>
<dbReference type="GO" id="GO:0016829">
    <property type="term" value="F:lyase activity"/>
    <property type="evidence" value="ECO:0007669"/>
    <property type="project" value="UniProtKB-KW"/>
</dbReference>
<dbReference type="InterPro" id="IPR007197">
    <property type="entry name" value="rSAM"/>
</dbReference>
<dbReference type="PROSITE" id="PS01087">
    <property type="entry name" value="RADICAL_ACTIVATING"/>
    <property type="match status" value="1"/>
</dbReference>
<dbReference type="OrthoDB" id="9782387at2"/>
<keyword evidence="13" id="KW-1185">Reference proteome</keyword>
<evidence type="ECO:0000256" key="5">
    <source>
        <dbReference type="ARBA" id="ARBA00022691"/>
    </source>
</evidence>
<dbReference type="InterPro" id="IPR001989">
    <property type="entry name" value="Radical_activat_CS"/>
</dbReference>
<evidence type="ECO:0000259" key="11">
    <source>
        <dbReference type="PROSITE" id="PS51918"/>
    </source>
</evidence>
<organism evidence="12 13">
    <name type="scientific">Acetivibrio clariflavus (strain DSM 19732 / NBRC 101661 / EBR45)</name>
    <name type="common">Clostridium clariflavum</name>
    <dbReference type="NCBI Taxonomy" id="720554"/>
    <lineage>
        <taxon>Bacteria</taxon>
        <taxon>Bacillati</taxon>
        <taxon>Bacillota</taxon>
        <taxon>Clostridia</taxon>
        <taxon>Eubacteriales</taxon>
        <taxon>Oscillospiraceae</taxon>
        <taxon>Acetivibrio</taxon>
    </lineage>
</organism>
<dbReference type="InterPro" id="IPR058240">
    <property type="entry name" value="rSAM_sf"/>
</dbReference>
<evidence type="ECO:0000256" key="3">
    <source>
        <dbReference type="ARBA" id="ARBA00021356"/>
    </source>
</evidence>
<dbReference type="SMART" id="SM00729">
    <property type="entry name" value="Elp3"/>
    <property type="match status" value="1"/>
</dbReference>
<dbReference type="Proteomes" id="UP000005435">
    <property type="component" value="Chromosome"/>
</dbReference>
<dbReference type="SUPFAM" id="SSF102114">
    <property type="entry name" value="Radical SAM enzymes"/>
    <property type="match status" value="1"/>
</dbReference>
<sequence>MAEIKGRVHSFESFGTLDGPGIRFLVFMQGCPLRCIYCHNRDTWDTNRGKLYTPEEIIDELMKYKNYINFSGGGITVTGGEPTLQAEFVCEVFKQAKKLGVHTALDTSGFVSIEKVRGLLEYTDLVLLDIKHIDEEMHKRITGVENTKCREFALYVSSKGIPIWIRYVLLPGFTDDMEDLEKTAQFIKELKSVEKIEVLPYHSMGAYKWGKMGCEYELNGVREPDVKEVKKAQEILSRGLNKGK</sequence>
<dbReference type="GO" id="GO:0046872">
    <property type="term" value="F:metal ion binding"/>
    <property type="evidence" value="ECO:0007669"/>
    <property type="project" value="UniProtKB-UniRule"/>
</dbReference>
<evidence type="ECO:0000256" key="7">
    <source>
        <dbReference type="ARBA" id="ARBA00023002"/>
    </source>
</evidence>
<keyword evidence="8 10" id="KW-0408">Iron</keyword>
<proteinExistence type="inferred from homology"/>
<dbReference type="Pfam" id="PF04055">
    <property type="entry name" value="Radical_SAM"/>
    <property type="match status" value="1"/>
</dbReference>
<comment type="catalytic activity">
    <reaction evidence="10">
        <text>glycyl-[formate C-acetyltransferase] + reduced [flavodoxin] + S-adenosyl-L-methionine = glycin-2-yl radical-[formate C-acetyltransferase] + semiquinone [flavodoxin] + 5'-deoxyadenosine + L-methionine + H(+)</text>
        <dbReference type="Rhea" id="RHEA:19225"/>
        <dbReference type="Rhea" id="RHEA-COMP:10622"/>
        <dbReference type="Rhea" id="RHEA-COMP:12190"/>
        <dbReference type="Rhea" id="RHEA-COMP:12191"/>
        <dbReference type="Rhea" id="RHEA-COMP:14480"/>
        <dbReference type="ChEBI" id="CHEBI:15378"/>
        <dbReference type="ChEBI" id="CHEBI:17319"/>
        <dbReference type="ChEBI" id="CHEBI:29947"/>
        <dbReference type="ChEBI" id="CHEBI:32722"/>
        <dbReference type="ChEBI" id="CHEBI:57618"/>
        <dbReference type="ChEBI" id="CHEBI:57844"/>
        <dbReference type="ChEBI" id="CHEBI:59789"/>
        <dbReference type="ChEBI" id="CHEBI:140311"/>
        <dbReference type="EC" id="1.97.1.4"/>
    </reaction>
</comment>
<dbReference type="InterPro" id="IPR013785">
    <property type="entry name" value="Aldolase_TIM"/>
</dbReference>
<feature type="domain" description="Radical SAM core" evidence="11">
    <location>
        <begin position="17"/>
        <end position="241"/>
    </location>
</feature>
<keyword evidence="5 10" id="KW-0949">S-adenosyl-L-methionine</keyword>
<evidence type="ECO:0000313" key="13">
    <source>
        <dbReference type="Proteomes" id="UP000005435"/>
    </source>
</evidence>
<keyword evidence="10" id="KW-0963">Cytoplasm</keyword>
<comment type="subcellular location">
    <subcellularLocation>
        <location evidence="10">Cytoplasm</location>
    </subcellularLocation>
</comment>
<dbReference type="PANTHER" id="PTHR30352:SF5">
    <property type="entry name" value="PYRUVATE FORMATE-LYASE 1-ACTIVATING ENZYME"/>
    <property type="match status" value="1"/>
</dbReference>
<keyword evidence="4 10" id="KW-0004">4Fe-4S</keyword>
<dbReference type="CDD" id="cd01335">
    <property type="entry name" value="Radical_SAM"/>
    <property type="match status" value="1"/>
</dbReference>
<dbReference type="STRING" id="720554.Clocl_1929"/>
<dbReference type="Gene3D" id="3.20.20.70">
    <property type="entry name" value="Aldolase class I"/>
    <property type="match status" value="1"/>
</dbReference>
<dbReference type="GO" id="GO:0005737">
    <property type="term" value="C:cytoplasm"/>
    <property type="evidence" value="ECO:0007669"/>
    <property type="project" value="UniProtKB-SubCell"/>
</dbReference>
<protein>
    <recommendedName>
        <fullName evidence="3 10">Pyruvate formate-lyase-activating enzyme</fullName>
        <ecNumber evidence="10">1.97.1.4</ecNumber>
    </recommendedName>
</protein>
<reference evidence="12 13" key="2">
    <citation type="journal article" date="2012" name="Stand. Genomic Sci.">
        <title>Complete Genome Sequence of Clostridium clariflavum DSM 19732.</title>
        <authorList>
            <person name="Izquierdo J.A."/>
            <person name="Goodwin L."/>
            <person name="Davenport K.W."/>
            <person name="Teshima H."/>
            <person name="Bruce D."/>
            <person name="Detter C."/>
            <person name="Tapia R."/>
            <person name="Han S."/>
            <person name="Land M."/>
            <person name="Hauser L."/>
            <person name="Jeffries C.D."/>
            <person name="Han J."/>
            <person name="Pitluck S."/>
            <person name="Nolan M."/>
            <person name="Chen A."/>
            <person name="Huntemann M."/>
            <person name="Mavromatis K."/>
            <person name="Mikhailova N."/>
            <person name="Liolios K."/>
            <person name="Woyke T."/>
            <person name="Lynd L.R."/>
        </authorList>
    </citation>
    <scope>NUCLEOTIDE SEQUENCE [LARGE SCALE GENOMIC DNA]</scope>
    <source>
        <strain evidence="13">DSM 19732 / NBRC 101661 / EBR45</strain>
    </source>
</reference>
<dbReference type="EMBL" id="CP003065">
    <property type="protein sequence ID" value="AEV68531.1"/>
    <property type="molecule type" value="Genomic_DNA"/>
</dbReference>
<accession>G8LVE2</accession>
<keyword evidence="12" id="KW-0456">Lyase</keyword>
<gene>
    <name evidence="12" type="ordered locus">Clocl_1929</name>
</gene>
<dbReference type="InterPro" id="IPR012838">
    <property type="entry name" value="PFL1_activating"/>
</dbReference>
<evidence type="ECO:0000256" key="10">
    <source>
        <dbReference type="RuleBase" id="RU362053"/>
    </source>
</evidence>
<evidence type="ECO:0000256" key="8">
    <source>
        <dbReference type="ARBA" id="ARBA00023004"/>
    </source>
</evidence>
<dbReference type="GO" id="GO:0043365">
    <property type="term" value="F:[formate-C-acetyltransferase]-activating enzyme activity"/>
    <property type="evidence" value="ECO:0007669"/>
    <property type="project" value="UniProtKB-UniRule"/>
</dbReference>
<dbReference type="EC" id="1.97.1.4" evidence="10"/>
<evidence type="ECO:0000256" key="4">
    <source>
        <dbReference type="ARBA" id="ARBA00022485"/>
    </source>
</evidence>
<evidence type="ECO:0000256" key="1">
    <source>
        <dbReference type="ARBA" id="ARBA00003141"/>
    </source>
</evidence>
<dbReference type="GO" id="GO:0051539">
    <property type="term" value="F:4 iron, 4 sulfur cluster binding"/>
    <property type="evidence" value="ECO:0007669"/>
    <property type="project" value="UniProtKB-UniRule"/>
</dbReference>
<dbReference type="SFLD" id="SFLDG01066">
    <property type="entry name" value="organic_radical-activating_enz"/>
    <property type="match status" value="1"/>
</dbReference>
<evidence type="ECO:0000256" key="2">
    <source>
        <dbReference type="ARBA" id="ARBA00009777"/>
    </source>
</evidence>
<dbReference type="AlphaFoldDB" id="G8LVE2"/>
<dbReference type="PANTHER" id="PTHR30352">
    <property type="entry name" value="PYRUVATE FORMATE-LYASE-ACTIVATING ENZYME"/>
    <property type="match status" value="1"/>
</dbReference>
<dbReference type="eggNOG" id="COG1180">
    <property type="taxonomic scope" value="Bacteria"/>
</dbReference>
<dbReference type="PROSITE" id="PS51918">
    <property type="entry name" value="RADICAL_SAM"/>
    <property type="match status" value="1"/>
</dbReference>
<evidence type="ECO:0000313" key="12">
    <source>
        <dbReference type="EMBL" id="AEV68531.1"/>
    </source>
</evidence>
<dbReference type="HOGENOM" id="CLU_058969_1_1_9"/>
<dbReference type="NCBIfam" id="TIGR02493">
    <property type="entry name" value="PFLA"/>
    <property type="match status" value="1"/>
</dbReference>
<dbReference type="InterPro" id="IPR034457">
    <property type="entry name" value="Organic_radical-activating"/>
</dbReference>
<evidence type="ECO:0000256" key="6">
    <source>
        <dbReference type="ARBA" id="ARBA00022723"/>
    </source>
</evidence>
<evidence type="ECO:0000256" key="9">
    <source>
        <dbReference type="ARBA" id="ARBA00023014"/>
    </source>
</evidence>
<keyword evidence="9 10" id="KW-0411">Iron-sulfur</keyword>
<dbReference type="SFLD" id="SFLDG01067">
    <property type="entry name" value="SPASM/twitch_domain_containing"/>
    <property type="match status" value="1"/>
</dbReference>
<comment type="similarity">
    <text evidence="2 10">Belongs to the organic radical-activating enzymes family.</text>
</comment>
<keyword evidence="12" id="KW-0670">Pyruvate</keyword>